<dbReference type="Proteomes" id="UP000248148">
    <property type="component" value="Unassembled WGS sequence"/>
</dbReference>
<name>A0A318TJI6_9BRAD</name>
<reference evidence="1 2" key="1">
    <citation type="submission" date="2018-06" db="EMBL/GenBank/DDBJ databases">
        <title>Genomic Encyclopedia of Archaeal and Bacterial Type Strains, Phase II (KMG-II): from individual species to whole genera.</title>
        <authorList>
            <person name="Goeker M."/>
        </authorList>
    </citation>
    <scope>NUCLEOTIDE SEQUENCE [LARGE SCALE GENOMIC DNA]</scope>
    <source>
        <strain evidence="1 2">JCM 11668</strain>
    </source>
</reference>
<dbReference type="OrthoDB" id="7032972at2"/>
<dbReference type="Gene3D" id="2.40.300.10">
    <property type="entry name" value="Head decoration protein D"/>
    <property type="match status" value="1"/>
</dbReference>
<accession>A0A318TJI6</accession>
<dbReference type="Pfam" id="PF02924">
    <property type="entry name" value="HDPD"/>
    <property type="match status" value="1"/>
</dbReference>
<sequence>MGVLTEGPRKGNFILSEDDEGRLSRDIITVAAGSGKLRPGTVLGMVAASEKYVPSPEAGNDGSQVASACLIDEVDATDHDVETTGIMRHAEVNHHGLYYDASVDTDAKKAAKHAQLKAAGIVVR</sequence>
<evidence type="ECO:0000313" key="2">
    <source>
        <dbReference type="Proteomes" id="UP000248148"/>
    </source>
</evidence>
<keyword evidence="2" id="KW-1185">Reference proteome</keyword>
<proteinExistence type="predicted"/>
<organism evidence="1 2">
    <name type="scientific">Rhodopseudomonas faecalis</name>
    <dbReference type="NCBI Taxonomy" id="99655"/>
    <lineage>
        <taxon>Bacteria</taxon>
        <taxon>Pseudomonadati</taxon>
        <taxon>Pseudomonadota</taxon>
        <taxon>Alphaproteobacteria</taxon>
        <taxon>Hyphomicrobiales</taxon>
        <taxon>Nitrobacteraceae</taxon>
        <taxon>Rhodopseudomonas</taxon>
    </lineage>
</organism>
<comment type="caution">
    <text evidence="1">The sequence shown here is derived from an EMBL/GenBank/DDBJ whole genome shotgun (WGS) entry which is preliminary data.</text>
</comment>
<protein>
    <submittedName>
        <fullName evidence="1">Bacteriophage lambda head decoration protein D</fullName>
    </submittedName>
</protein>
<dbReference type="RefSeq" id="WP_110779668.1">
    <property type="nucleotide sequence ID" value="NZ_QJTI01000002.1"/>
</dbReference>
<gene>
    <name evidence="1" type="ORF">BJ122_102258</name>
</gene>
<dbReference type="EMBL" id="QJTI01000002">
    <property type="protein sequence ID" value="PYF05032.1"/>
    <property type="molecule type" value="Genomic_DNA"/>
</dbReference>
<evidence type="ECO:0000313" key="1">
    <source>
        <dbReference type="EMBL" id="PYF05032.1"/>
    </source>
</evidence>
<dbReference type="AlphaFoldDB" id="A0A318TJI6"/>
<dbReference type="InterPro" id="IPR004195">
    <property type="entry name" value="Head_decoration_D"/>
</dbReference>